<proteinExistence type="inferred from homology"/>
<dbReference type="PANTHER" id="PTHR11706">
    <property type="entry name" value="SOLUTE CARRIER PROTEIN FAMILY 11 MEMBER"/>
    <property type="match status" value="1"/>
</dbReference>
<evidence type="ECO:0000256" key="1">
    <source>
        <dbReference type="ARBA" id="ARBA00004141"/>
    </source>
</evidence>
<dbReference type="HAMAP" id="MF_00221">
    <property type="entry name" value="NRAMP"/>
    <property type="match status" value="1"/>
</dbReference>
<organism evidence="7 8">
    <name type="scientific">Paenibacillus hodogayensis</name>
    <dbReference type="NCBI Taxonomy" id="279208"/>
    <lineage>
        <taxon>Bacteria</taxon>
        <taxon>Bacillati</taxon>
        <taxon>Bacillota</taxon>
        <taxon>Bacilli</taxon>
        <taxon>Bacillales</taxon>
        <taxon>Paenibacillaceae</taxon>
        <taxon>Paenibacillus</taxon>
    </lineage>
</organism>
<keyword evidence="4 6" id="KW-1133">Transmembrane helix</keyword>
<feature type="transmembrane region" description="Helical" evidence="6">
    <location>
        <begin position="387"/>
        <end position="407"/>
    </location>
</feature>
<feature type="transmembrane region" description="Helical" evidence="6">
    <location>
        <begin position="362"/>
        <end position="380"/>
    </location>
</feature>
<dbReference type="PANTHER" id="PTHR11706:SF33">
    <property type="entry name" value="NATURAL RESISTANCE-ASSOCIATED MACROPHAGE PROTEIN 2"/>
    <property type="match status" value="1"/>
</dbReference>
<feature type="transmembrane region" description="Helical" evidence="6">
    <location>
        <begin position="73"/>
        <end position="97"/>
    </location>
</feature>
<dbReference type="EMBL" id="JBHMAG010000009">
    <property type="protein sequence ID" value="MFB9752336.1"/>
    <property type="molecule type" value="Genomic_DNA"/>
</dbReference>
<comment type="similarity">
    <text evidence="6">Belongs to the NRAMP family.</text>
</comment>
<reference evidence="7 8" key="1">
    <citation type="submission" date="2024-09" db="EMBL/GenBank/DDBJ databases">
        <authorList>
            <person name="Sun Q."/>
            <person name="Mori K."/>
        </authorList>
    </citation>
    <scope>NUCLEOTIDE SEQUENCE [LARGE SCALE GENOMIC DNA]</scope>
    <source>
        <strain evidence="7 8">JCM 12520</strain>
    </source>
</reference>
<comment type="caution">
    <text evidence="7">The sequence shown here is derived from an EMBL/GenBank/DDBJ whole genome shotgun (WGS) entry which is preliminary data.</text>
</comment>
<evidence type="ECO:0000313" key="8">
    <source>
        <dbReference type="Proteomes" id="UP001589619"/>
    </source>
</evidence>
<dbReference type="PRINTS" id="PR00447">
    <property type="entry name" value="NATRESASSCMP"/>
</dbReference>
<name>A0ABV5VVS7_9BACL</name>
<dbReference type="NCBIfam" id="NF037982">
    <property type="entry name" value="Nramp_1"/>
    <property type="match status" value="1"/>
</dbReference>
<dbReference type="NCBIfam" id="TIGR01197">
    <property type="entry name" value="nramp"/>
    <property type="match status" value="1"/>
</dbReference>
<dbReference type="InterPro" id="IPR001046">
    <property type="entry name" value="NRAMP_fam"/>
</dbReference>
<gene>
    <name evidence="6" type="primary">mntH</name>
    <name evidence="7" type="ORF">ACFFNY_12285</name>
</gene>
<feature type="transmembrane region" description="Helical" evidence="6">
    <location>
        <begin position="118"/>
        <end position="144"/>
    </location>
</feature>
<keyword evidence="6" id="KW-1003">Cell membrane</keyword>
<evidence type="ECO:0000256" key="5">
    <source>
        <dbReference type="ARBA" id="ARBA00023136"/>
    </source>
</evidence>
<feature type="transmembrane region" description="Helical" evidence="6">
    <location>
        <begin position="150"/>
        <end position="171"/>
    </location>
</feature>
<feature type="transmembrane region" description="Helical" evidence="6">
    <location>
        <begin position="178"/>
        <end position="200"/>
    </location>
</feature>
<keyword evidence="2 6" id="KW-0813">Transport</keyword>
<comment type="function">
    <text evidence="6">H(+)-stimulated, divalent metal cation uptake system.</text>
</comment>
<dbReference type="Pfam" id="PF01566">
    <property type="entry name" value="Nramp"/>
    <property type="match status" value="1"/>
</dbReference>
<evidence type="ECO:0000256" key="4">
    <source>
        <dbReference type="ARBA" id="ARBA00022989"/>
    </source>
</evidence>
<sequence>MSDNASNAPLKAEEGWRRSRTMPSLPEVHGSLSIPKSGSWIKKFLAFAGPGYLVAVGYMDPGNWATDIAGGSMFGYSLLSVILLSNLMAIVLQALAGKLGIVTGRDLAQACRDHYSKPIAFTLWILCELAIAACDLAEVIGSAIALNLLFGIPLVAGVVITAVDVLVVLLLQNKGFRFIESLVVILIVTIGGCFAADIFLSKPDVGGIMQGFVPTTDIVTNPAMLYIAIGILGATVMPHNLYLHSSIVQTRRIEQTRAGKKQAIRFAAWDSSIALCFALFINAAILIVSAATFHKAGMTEIAEIGDAYRMLTPLLGTTLGSILFGVALLASGQNSTLTGTLAGQIVMEGFLNIRLAPWLRRLITRMIAIVPAVIVTAVAGEKGSAELLILSQVILSLQLSFAVVPLVQFTSDRKKMGEFVNPLWLKLIAWLVTAIIIVLNAYLLYSTFF</sequence>
<keyword evidence="3 6" id="KW-0812">Transmembrane</keyword>
<dbReference type="NCBIfam" id="NF001923">
    <property type="entry name" value="PRK00701.1"/>
    <property type="match status" value="1"/>
</dbReference>
<keyword evidence="6" id="KW-0769">Symport</keyword>
<keyword evidence="5 6" id="KW-0472">Membrane</keyword>
<keyword evidence="6" id="KW-0406">Ion transport</keyword>
<feature type="transmembrane region" description="Helical" evidence="6">
    <location>
        <begin position="264"/>
        <end position="290"/>
    </location>
</feature>
<evidence type="ECO:0000256" key="3">
    <source>
        <dbReference type="ARBA" id="ARBA00022692"/>
    </source>
</evidence>
<accession>A0ABV5VVS7</accession>
<keyword evidence="8" id="KW-1185">Reference proteome</keyword>
<dbReference type="Proteomes" id="UP001589619">
    <property type="component" value="Unassembled WGS sequence"/>
</dbReference>
<feature type="transmembrane region" description="Helical" evidence="6">
    <location>
        <begin position="223"/>
        <end position="243"/>
    </location>
</feature>
<feature type="transmembrane region" description="Helical" evidence="6">
    <location>
        <begin position="310"/>
        <end position="330"/>
    </location>
</feature>
<feature type="transmembrane region" description="Helical" evidence="6">
    <location>
        <begin position="427"/>
        <end position="445"/>
    </location>
</feature>
<protein>
    <recommendedName>
        <fullName evidence="6">Divalent metal cation transporter MntH</fullName>
    </recommendedName>
</protein>
<comment type="subcellular location">
    <subcellularLocation>
        <location evidence="6">Cell membrane</location>
        <topology evidence="6">Multi-pass membrane protein</topology>
    </subcellularLocation>
    <subcellularLocation>
        <location evidence="1">Membrane</location>
        <topology evidence="1">Multi-pass membrane protein</topology>
    </subcellularLocation>
</comment>
<evidence type="ECO:0000256" key="6">
    <source>
        <dbReference type="HAMAP-Rule" id="MF_00221"/>
    </source>
</evidence>
<evidence type="ECO:0000313" key="7">
    <source>
        <dbReference type="EMBL" id="MFB9752336.1"/>
    </source>
</evidence>
<evidence type="ECO:0000256" key="2">
    <source>
        <dbReference type="ARBA" id="ARBA00022448"/>
    </source>
</evidence>
<dbReference type="RefSeq" id="WP_344911338.1">
    <property type="nucleotide sequence ID" value="NZ_BAAAYO010000010.1"/>
</dbReference>